<organism evidence="3 4">
    <name type="scientific">Corynebacterium xerosis</name>
    <dbReference type="NCBI Taxonomy" id="1725"/>
    <lineage>
        <taxon>Bacteria</taxon>
        <taxon>Bacillati</taxon>
        <taxon>Actinomycetota</taxon>
        <taxon>Actinomycetes</taxon>
        <taxon>Mycobacteriales</taxon>
        <taxon>Corynebacteriaceae</taxon>
        <taxon>Corynebacterium</taxon>
    </lineage>
</organism>
<feature type="transmembrane region" description="Helical" evidence="2">
    <location>
        <begin position="26"/>
        <end position="49"/>
    </location>
</feature>
<keyword evidence="2" id="KW-0472">Membrane</keyword>
<accession>A0A2N6SZY1</accession>
<dbReference type="AlphaFoldDB" id="A0A2N6SZY1"/>
<evidence type="ECO:0000313" key="3">
    <source>
        <dbReference type="EMBL" id="PMC62621.1"/>
    </source>
</evidence>
<dbReference type="Proteomes" id="UP000235363">
    <property type="component" value="Unassembled WGS sequence"/>
</dbReference>
<gene>
    <name evidence="3" type="ORF">CJ204_04745</name>
</gene>
<dbReference type="EMBL" id="PNHF01000008">
    <property type="protein sequence ID" value="PMC62621.1"/>
    <property type="molecule type" value="Genomic_DNA"/>
</dbReference>
<evidence type="ECO:0000256" key="2">
    <source>
        <dbReference type="SAM" id="Phobius"/>
    </source>
</evidence>
<evidence type="ECO:0000256" key="1">
    <source>
        <dbReference type="SAM" id="MobiDB-lite"/>
    </source>
</evidence>
<feature type="compositionally biased region" description="Basic and acidic residues" evidence="1">
    <location>
        <begin position="86"/>
        <end position="103"/>
    </location>
</feature>
<feature type="region of interest" description="Disordered" evidence="1">
    <location>
        <begin position="65"/>
        <end position="114"/>
    </location>
</feature>
<keyword evidence="2" id="KW-0812">Transmembrane</keyword>
<dbReference type="RefSeq" id="WP_146007448.1">
    <property type="nucleotide sequence ID" value="NZ_PNHF01000008.1"/>
</dbReference>
<reference evidence="3 4" key="1">
    <citation type="submission" date="2017-09" db="EMBL/GenBank/DDBJ databases">
        <title>Bacterial strain isolated from the female urinary microbiota.</title>
        <authorList>
            <person name="Thomas-White K."/>
            <person name="Kumar N."/>
            <person name="Forster S."/>
            <person name="Putonti C."/>
            <person name="Lawley T."/>
            <person name="Wolfe A.J."/>
        </authorList>
    </citation>
    <scope>NUCLEOTIDE SEQUENCE [LARGE SCALE GENOMIC DNA]</scope>
    <source>
        <strain evidence="3 4">UMB0908</strain>
    </source>
</reference>
<name>A0A2N6SZY1_9CORY</name>
<protein>
    <submittedName>
        <fullName evidence="3">Uncharacterized protein</fullName>
    </submittedName>
</protein>
<evidence type="ECO:0000313" key="4">
    <source>
        <dbReference type="Proteomes" id="UP000235363"/>
    </source>
</evidence>
<keyword evidence="2" id="KW-1133">Transmembrane helix</keyword>
<sequence length="199" mass="20208">MTHQWTPPQQPMQPPGGGGGSGGNGLVYLLIGLLAVLALVVGVVAAMAFGGGPDDEAVTVADAGQTQAPPAPDRPDPTAAAPARETVTETERVRDGGRDRDSGTPRGGRNIWGADAGREYCGNGGVTGTSSTSCPFAKNVADAVWEEDIGARYLTVRAYSPTTKKTYTMNCTLGSMSGGDATYKCTGGNNAVVYVGVAG</sequence>
<proteinExistence type="predicted"/>
<comment type="caution">
    <text evidence="3">The sequence shown here is derived from an EMBL/GenBank/DDBJ whole genome shotgun (WGS) entry which is preliminary data.</text>
</comment>